<evidence type="ECO:0000313" key="1">
    <source>
        <dbReference type="EMBL" id="ESU24563.1"/>
    </source>
</evidence>
<comment type="caution">
    <text evidence="1">The sequence shown here is derived from an EMBL/GenBank/DDBJ whole genome shotgun (WGS) entry which is preliminary data.</text>
</comment>
<organism evidence="1 2">
    <name type="scientific">Flavobacterium saliperosum S13</name>
    <dbReference type="NCBI Taxonomy" id="1341155"/>
    <lineage>
        <taxon>Bacteria</taxon>
        <taxon>Pseudomonadati</taxon>
        <taxon>Bacteroidota</taxon>
        <taxon>Flavobacteriia</taxon>
        <taxon>Flavobacteriales</taxon>
        <taxon>Flavobacteriaceae</taxon>
        <taxon>Flavobacterium</taxon>
    </lineage>
</organism>
<dbReference type="Proteomes" id="UP000018234">
    <property type="component" value="Unassembled WGS sequence"/>
</dbReference>
<name>A0ABN0QFA3_9FLAO</name>
<evidence type="ECO:0000313" key="2">
    <source>
        <dbReference type="Proteomes" id="UP000018234"/>
    </source>
</evidence>
<protein>
    <submittedName>
        <fullName evidence="1">Uncharacterized protein</fullName>
    </submittedName>
</protein>
<reference evidence="1 2" key="1">
    <citation type="submission" date="2013-08" db="EMBL/GenBank/DDBJ databases">
        <title>Flavobacterium saliperosum type strain genome sequencing.</title>
        <authorList>
            <person name="Lee K."/>
            <person name="Yi H."/>
            <person name="Park S."/>
            <person name="Chun J."/>
        </authorList>
    </citation>
    <scope>NUCLEOTIDE SEQUENCE [LARGE SCALE GENOMIC DNA]</scope>
    <source>
        <strain evidence="1 2">S13</strain>
    </source>
</reference>
<gene>
    <name evidence="1" type="ORF">FSS13T_19330</name>
</gene>
<accession>A0ABN0QFA3</accession>
<keyword evidence="2" id="KW-1185">Reference proteome</keyword>
<sequence>MIKKNTFANLFQNLTNIIKNTNKHDASERKSLHKKTCFC</sequence>
<proteinExistence type="predicted"/>
<dbReference type="EMBL" id="AVFO01000039">
    <property type="protein sequence ID" value="ESU24563.1"/>
    <property type="molecule type" value="Genomic_DNA"/>
</dbReference>